<dbReference type="InterPro" id="IPR036322">
    <property type="entry name" value="WD40_repeat_dom_sf"/>
</dbReference>
<dbReference type="SUPFAM" id="SSF50978">
    <property type="entry name" value="WD40 repeat-like"/>
    <property type="match status" value="1"/>
</dbReference>
<keyword evidence="2" id="KW-0804">Transcription</keyword>
<evidence type="ECO:0008006" key="7">
    <source>
        <dbReference type="Google" id="ProtNLM"/>
    </source>
</evidence>
<dbReference type="Gene3D" id="2.130.10.10">
    <property type="entry name" value="YVTN repeat-like/Quinoprotein amine dehydrogenase"/>
    <property type="match status" value="1"/>
</dbReference>
<evidence type="ECO:0000313" key="5">
    <source>
        <dbReference type="EMBL" id="PBK93300.1"/>
    </source>
</evidence>
<feature type="compositionally biased region" description="Basic and acidic residues" evidence="4">
    <location>
        <begin position="45"/>
        <end position="54"/>
    </location>
</feature>
<dbReference type="OMA" id="CPIHPDD"/>
<organism evidence="5 6">
    <name type="scientific">Armillaria gallica</name>
    <name type="common">Bulbous honey fungus</name>
    <name type="synonym">Armillaria bulbosa</name>
    <dbReference type="NCBI Taxonomy" id="47427"/>
    <lineage>
        <taxon>Eukaryota</taxon>
        <taxon>Fungi</taxon>
        <taxon>Dikarya</taxon>
        <taxon>Basidiomycota</taxon>
        <taxon>Agaricomycotina</taxon>
        <taxon>Agaricomycetes</taxon>
        <taxon>Agaricomycetidae</taxon>
        <taxon>Agaricales</taxon>
        <taxon>Marasmiineae</taxon>
        <taxon>Physalacriaceae</taxon>
        <taxon>Armillaria</taxon>
    </lineage>
</organism>
<dbReference type="PANTHER" id="PTHR15052">
    <property type="entry name" value="RNA POLYMERASE III TRANSCRIPTION INITIATION FACTOR COMPLEX SUBUNIT"/>
    <property type="match status" value="1"/>
</dbReference>
<dbReference type="STRING" id="47427.A0A2H3DGR0"/>
<dbReference type="GO" id="GO:0000127">
    <property type="term" value="C:transcription factor TFIIIC complex"/>
    <property type="evidence" value="ECO:0007669"/>
    <property type="project" value="TreeGrafter"/>
</dbReference>
<evidence type="ECO:0000256" key="2">
    <source>
        <dbReference type="ARBA" id="ARBA00023163"/>
    </source>
</evidence>
<keyword evidence="3" id="KW-0539">Nucleus</keyword>
<dbReference type="FunCoup" id="A0A2H3DGR0">
    <property type="interactions" value="5"/>
</dbReference>
<dbReference type="InterPro" id="IPR052416">
    <property type="entry name" value="GTF3C_component"/>
</dbReference>
<feature type="compositionally biased region" description="Acidic residues" evidence="4">
    <location>
        <begin position="55"/>
        <end position="78"/>
    </location>
</feature>
<evidence type="ECO:0000256" key="4">
    <source>
        <dbReference type="SAM" id="MobiDB-lite"/>
    </source>
</evidence>
<dbReference type="InParanoid" id="A0A2H3DGR0"/>
<reference evidence="6" key="1">
    <citation type="journal article" date="2017" name="Nat. Ecol. Evol.">
        <title>Genome expansion and lineage-specific genetic innovations in the forest pathogenic fungi Armillaria.</title>
        <authorList>
            <person name="Sipos G."/>
            <person name="Prasanna A.N."/>
            <person name="Walter M.C."/>
            <person name="O'Connor E."/>
            <person name="Balint B."/>
            <person name="Krizsan K."/>
            <person name="Kiss B."/>
            <person name="Hess J."/>
            <person name="Varga T."/>
            <person name="Slot J."/>
            <person name="Riley R."/>
            <person name="Boka B."/>
            <person name="Rigling D."/>
            <person name="Barry K."/>
            <person name="Lee J."/>
            <person name="Mihaltcheva S."/>
            <person name="LaButti K."/>
            <person name="Lipzen A."/>
            <person name="Waldron R."/>
            <person name="Moloney N.M."/>
            <person name="Sperisen C."/>
            <person name="Kredics L."/>
            <person name="Vagvoelgyi C."/>
            <person name="Patrignani A."/>
            <person name="Fitzpatrick D."/>
            <person name="Nagy I."/>
            <person name="Doyle S."/>
            <person name="Anderson J.B."/>
            <person name="Grigoriev I.V."/>
            <person name="Gueldener U."/>
            <person name="Muensterkoetter M."/>
            <person name="Nagy L.G."/>
        </authorList>
    </citation>
    <scope>NUCLEOTIDE SEQUENCE [LARGE SCALE GENOMIC DNA]</scope>
    <source>
        <strain evidence="6">Ar21-2</strain>
    </source>
</reference>
<dbReference type="GO" id="GO:0005634">
    <property type="term" value="C:nucleus"/>
    <property type="evidence" value="ECO:0007669"/>
    <property type="project" value="UniProtKB-SubCell"/>
</dbReference>
<dbReference type="PANTHER" id="PTHR15052:SF2">
    <property type="entry name" value="GENERAL TRANSCRIPTION FACTOR 3C POLYPEPTIDE 2"/>
    <property type="match status" value="1"/>
</dbReference>
<feature type="region of interest" description="Disordered" evidence="4">
    <location>
        <begin position="1"/>
        <end position="108"/>
    </location>
</feature>
<feature type="compositionally biased region" description="Basic residues" evidence="4">
    <location>
        <begin position="1"/>
        <end position="11"/>
    </location>
</feature>
<keyword evidence="6" id="KW-1185">Reference proteome</keyword>
<gene>
    <name evidence="5" type="ORF">ARMGADRAFT_1012996</name>
</gene>
<dbReference type="EMBL" id="KZ293657">
    <property type="protein sequence ID" value="PBK93300.1"/>
    <property type="molecule type" value="Genomic_DNA"/>
</dbReference>
<sequence>MSRQLRPRKTRPSYSALAGLENVDDDGAGPSIVDLDDASSGSDFAPRKDTKDAKEDETDELDEDDDDEDKMDVDLEEPEPVKPKAKPKARSGDFVVKPKNAPRAAGGSRRQMYVLPTPSVNHRHRAVPLYARDGQVERLVARPKPFVETQTTLTNNFTQNVRITDRVNKAWGYNVGAGPLWELTEDRGWFKEGTADAEVEADRRPIVYRNVKVKTDLQLLSKEDAAPYLPSDTTMTEEGALKPPPPVPCFFGPFDSQTRVDMALYETQKIAEFIPESKSYAFNPGAPAWGLDWCPIHPDDRPGRQYKQYLAVAPFPTSEHSPEIGVREPRPLYACIQIWCLTPEGLSCELVVCIDSGPAYELKWCPLPSHDPISGSDSKPRKLGLLAGTFEDGSFSVFTIPDPSDFERSGPEPVFVRIPQPVLRIELAETACWTFDWANSEVIAIGTANGIIAVYNIGAALKSMDGPNSAPITDLLPTHYISVHQSAIRALAWIRAPPCAPSGTPCIDQDPTVIASGGYDGMECMTDIRDGRGSVMNRTRDVINTMAFSPFAGGPITIDHENIVKAYSASPSMLGRGHTLMEPQGPVWCLSASDYHPQLAVASADGACSTTNMLRSTRRGGSVPFFIHKIYQLDYSRKSKEYRMLERFLPQETVDRTKNPGSTSIGSWPRQVGIQRVVWNEGNGLASAGMLASATASGLCRIDFLEGRWMKGKIPRNSVENIRGEDEEAMEGDSDDSS</sequence>
<dbReference type="GO" id="GO:0006383">
    <property type="term" value="P:transcription by RNA polymerase III"/>
    <property type="evidence" value="ECO:0007669"/>
    <property type="project" value="TreeGrafter"/>
</dbReference>
<dbReference type="AlphaFoldDB" id="A0A2H3DGR0"/>
<dbReference type="InterPro" id="IPR015943">
    <property type="entry name" value="WD40/YVTN_repeat-like_dom_sf"/>
</dbReference>
<dbReference type="OrthoDB" id="4703at2759"/>
<evidence type="ECO:0000256" key="1">
    <source>
        <dbReference type="ARBA" id="ARBA00004123"/>
    </source>
</evidence>
<accession>A0A2H3DGR0</accession>
<comment type="subcellular location">
    <subcellularLocation>
        <location evidence="1">Nucleus</location>
    </subcellularLocation>
</comment>
<evidence type="ECO:0000313" key="6">
    <source>
        <dbReference type="Proteomes" id="UP000217790"/>
    </source>
</evidence>
<evidence type="ECO:0000256" key="3">
    <source>
        <dbReference type="ARBA" id="ARBA00023242"/>
    </source>
</evidence>
<name>A0A2H3DGR0_ARMGA</name>
<proteinExistence type="predicted"/>
<dbReference type="Proteomes" id="UP000217790">
    <property type="component" value="Unassembled WGS sequence"/>
</dbReference>
<protein>
    <recommendedName>
        <fullName evidence="7">WD40 repeat-like protein</fullName>
    </recommendedName>
</protein>